<name>A0A1V1P2J2_9BACT</name>
<dbReference type="CDD" id="cd00833">
    <property type="entry name" value="PKS"/>
    <property type="match status" value="1"/>
</dbReference>
<feature type="domain" description="Ketosynthase family 3 (KS3)" evidence="4">
    <location>
        <begin position="1"/>
        <end position="285"/>
    </location>
</feature>
<keyword evidence="3" id="KW-0808">Transferase</keyword>
<evidence type="ECO:0000256" key="2">
    <source>
        <dbReference type="ARBA" id="ARBA00022553"/>
    </source>
</evidence>
<proteinExistence type="inferred from homology"/>
<dbReference type="GO" id="GO:0005886">
    <property type="term" value="C:plasma membrane"/>
    <property type="evidence" value="ECO:0007669"/>
    <property type="project" value="TreeGrafter"/>
</dbReference>
<dbReference type="InterPro" id="IPR016039">
    <property type="entry name" value="Thiolase-like"/>
</dbReference>
<evidence type="ECO:0000256" key="3">
    <source>
        <dbReference type="RuleBase" id="RU003694"/>
    </source>
</evidence>
<dbReference type="Pfam" id="PF02801">
    <property type="entry name" value="Ketoacyl-synt_C"/>
    <property type="match status" value="1"/>
</dbReference>
<comment type="caution">
    <text evidence="5">The sequence shown here is derived from an EMBL/GenBank/DDBJ whole genome shotgun (WGS) entry which is preliminary data.</text>
</comment>
<dbReference type="InterPro" id="IPR020841">
    <property type="entry name" value="PKS_Beta-ketoAc_synthase_dom"/>
</dbReference>
<comment type="similarity">
    <text evidence="3">Belongs to the thiolase-like superfamily. Beta-ketoacyl-ACP synthases family.</text>
</comment>
<dbReference type="PROSITE" id="PS52004">
    <property type="entry name" value="KS3_2"/>
    <property type="match status" value="1"/>
</dbReference>
<dbReference type="PANTHER" id="PTHR43775:SF37">
    <property type="entry name" value="SI:DKEY-61P9.11"/>
    <property type="match status" value="1"/>
</dbReference>
<dbReference type="SMART" id="SM00825">
    <property type="entry name" value="PKS_KS"/>
    <property type="match status" value="1"/>
</dbReference>
<dbReference type="GO" id="GO:0005737">
    <property type="term" value="C:cytoplasm"/>
    <property type="evidence" value="ECO:0007669"/>
    <property type="project" value="TreeGrafter"/>
</dbReference>
<dbReference type="InterPro" id="IPR050091">
    <property type="entry name" value="PKS_NRPS_Biosynth_Enz"/>
</dbReference>
<evidence type="ECO:0000256" key="1">
    <source>
        <dbReference type="ARBA" id="ARBA00022450"/>
    </source>
</evidence>
<dbReference type="InterPro" id="IPR014031">
    <property type="entry name" value="Ketoacyl_synth_C"/>
</dbReference>
<dbReference type="InterPro" id="IPR014030">
    <property type="entry name" value="Ketoacyl_synth_N"/>
</dbReference>
<reference evidence="6" key="1">
    <citation type="submission" date="2012-11" db="EMBL/GenBank/DDBJ databases">
        <authorList>
            <person name="Lucero-Rivera Y.E."/>
            <person name="Tovar-Ramirez D."/>
        </authorList>
    </citation>
    <scope>NUCLEOTIDE SEQUENCE [LARGE SCALE GENOMIC DNA]</scope>
    <source>
        <strain evidence="6">Araruama</strain>
    </source>
</reference>
<evidence type="ECO:0000313" key="5">
    <source>
        <dbReference type="EMBL" id="ETR68976.1"/>
    </source>
</evidence>
<dbReference type="Pfam" id="PF00109">
    <property type="entry name" value="ketoacyl-synt"/>
    <property type="match status" value="1"/>
</dbReference>
<dbReference type="GO" id="GO:0004312">
    <property type="term" value="F:fatty acid synthase activity"/>
    <property type="evidence" value="ECO:0007669"/>
    <property type="project" value="TreeGrafter"/>
</dbReference>
<sequence length="285" mass="30510">MAIDTMCSSSLTSIHLACESIKNGEIEMGIAGGVNLSIHLNKYITLSQGQFLSTDGLCKSFGANGDGYVPGEGVGTVLLKPLTKAIADNDHIYAVIKGSALNHGGKTNGYSVPNPNAQASLISEALTKSDINPRTIGYMEAHGTGTALGDPIEISALIKSYQQLTTDKQYCAIGSVKSNIGHLESAAGIAALTKVILQMQHKQLVPSLHSEVLNPNITFEDSPFVVQQHLQDWTPITLSENGKEKPIRCEPASVLLALVAPMPMSFLNPLNHRKIQKYMNIIHPN</sequence>
<keyword evidence="1" id="KW-0596">Phosphopantetheine</keyword>
<organism evidence="5 6">
    <name type="scientific">Candidatus Magnetoglobus multicellularis str. Araruama</name>
    <dbReference type="NCBI Taxonomy" id="890399"/>
    <lineage>
        <taxon>Bacteria</taxon>
        <taxon>Pseudomonadati</taxon>
        <taxon>Thermodesulfobacteriota</taxon>
        <taxon>Desulfobacteria</taxon>
        <taxon>Desulfobacterales</taxon>
        <taxon>Desulfobacteraceae</taxon>
        <taxon>Candidatus Magnetoglobus</taxon>
    </lineage>
</organism>
<keyword evidence="2" id="KW-0597">Phosphoprotein</keyword>
<dbReference type="AlphaFoldDB" id="A0A1V1P2J2"/>
<evidence type="ECO:0000259" key="4">
    <source>
        <dbReference type="PROSITE" id="PS52004"/>
    </source>
</evidence>
<dbReference type="Gene3D" id="3.40.47.10">
    <property type="match status" value="1"/>
</dbReference>
<dbReference type="EMBL" id="ATBP01000775">
    <property type="protein sequence ID" value="ETR68976.1"/>
    <property type="molecule type" value="Genomic_DNA"/>
</dbReference>
<evidence type="ECO:0000313" key="6">
    <source>
        <dbReference type="Proteomes" id="UP000189670"/>
    </source>
</evidence>
<dbReference type="GO" id="GO:0071770">
    <property type="term" value="P:DIM/DIP cell wall layer assembly"/>
    <property type="evidence" value="ECO:0007669"/>
    <property type="project" value="TreeGrafter"/>
</dbReference>
<dbReference type="SUPFAM" id="SSF53901">
    <property type="entry name" value="Thiolase-like"/>
    <property type="match status" value="2"/>
</dbReference>
<protein>
    <recommendedName>
        <fullName evidence="4">Ketosynthase family 3 (KS3) domain-containing protein</fullName>
    </recommendedName>
</protein>
<dbReference type="PANTHER" id="PTHR43775">
    <property type="entry name" value="FATTY ACID SYNTHASE"/>
    <property type="match status" value="1"/>
</dbReference>
<gene>
    <name evidence="5" type="ORF">OMM_04242</name>
</gene>
<dbReference type="GO" id="GO:0006633">
    <property type="term" value="P:fatty acid biosynthetic process"/>
    <property type="evidence" value="ECO:0007669"/>
    <property type="project" value="TreeGrafter"/>
</dbReference>
<dbReference type="Proteomes" id="UP000189670">
    <property type="component" value="Unassembled WGS sequence"/>
</dbReference>
<accession>A0A1V1P2J2</accession>